<organism evidence="1 2">
    <name type="scientific">Cnuibacter physcomitrellae</name>
    <dbReference type="NCBI Taxonomy" id="1619308"/>
    <lineage>
        <taxon>Bacteria</taxon>
        <taxon>Bacillati</taxon>
        <taxon>Actinomycetota</taxon>
        <taxon>Actinomycetes</taxon>
        <taxon>Micrococcales</taxon>
        <taxon>Microbacteriaceae</taxon>
        <taxon>Cnuibacter</taxon>
    </lineage>
</organism>
<keyword evidence="2" id="KW-1185">Reference proteome</keyword>
<sequence length="306" mass="34148">MDYEQRLYELTAEAELVPEGLDLVAGLTGFSDAGAAVAQLKEYLLESLSSTLIAEFDADELLDYRARRPVVTFDEDHISEYEPQSLRLYLMTDELGSRFLFLTGFEPDFKWERFAAAVTELVDRFKVKATTWVHAIPMPVPHTRPINVTVSGNRQELIESMSVWRPTTQAPGNAMHLVEYRLSELDHPITGFVLLVPHYLADTEFPGAALAGLESVSAATGLIFPTDRIREEGRVFLGRIDEQVTSNAELAKLVQTLEERHDAYMEGTNLQSPLTVDGELPTADEIGAELERFLAGKRRGDDDSAD</sequence>
<gene>
    <name evidence="1" type="ORF">B5808_09735</name>
</gene>
<name>A0A1X9LLW1_9MICO</name>
<dbReference type="InterPro" id="IPR008492">
    <property type="entry name" value="Rv2714-like"/>
</dbReference>
<dbReference type="STRING" id="1619308.B5808_09735"/>
<dbReference type="Proteomes" id="UP000192775">
    <property type="component" value="Chromosome"/>
</dbReference>
<protein>
    <submittedName>
        <fullName evidence="1">PAC2 family protein</fullName>
    </submittedName>
</protein>
<dbReference type="Gene3D" id="3.40.50.10900">
    <property type="entry name" value="PAC-like subunit"/>
    <property type="match status" value="1"/>
</dbReference>
<dbReference type="EMBL" id="CP020715">
    <property type="protein sequence ID" value="ARJ05472.1"/>
    <property type="molecule type" value="Genomic_DNA"/>
</dbReference>
<dbReference type="InterPro" id="IPR038389">
    <property type="entry name" value="PSMG2_sf"/>
</dbReference>
<evidence type="ECO:0000313" key="2">
    <source>
        <dbReference type="Proteomes" id="UP000192775"/>
    </source>
</evidence>
<proteinExistence type="predicted"/>
<reference evidence="1 2" key="1">
    <citation type="submission" date="2017-04" db="EMBL/GenBank/DDBJ databases">
        <authorList>
            <person name="Afonso C.L."/>
            <person name="Miller P.J."/>
            <person name="Scott M.A."/>
            <person name="Spackman E."/>
            <person name="Goraichik I."/>
            <person name="Dimitrov K.M."/>
            <person name="Suarez D.L."/>
            <person name="Swayne D.E."/>
        </authorList>
    </citation>
    <scope>NUCLEOTIDE SEQUENCE [LARGE SCALE GENOMIC DNA]</scope>
    <source>
        <strain evidence="2">XA(T)</strain>
    </source>
</reference>
<dbReference type="KEGG" id="cphy:B5808_09735"/>
<dbReference type="SUPFAM" id="SSF159659">
    <property type="entry name" value="Cgl1923-like"/>
    <property type="match status" value="1"/>
</dbReference>
<dbReference type="AlphaFoldDB" id="A0A1X9LLW1"/>
<dbReference type="RefSeq" id="WP_085019610.1">
    <property type="nucleotide sequence ID" value="NZ_BMHD01000001.1"/>
</dbReference>
<accession>A0A1X9LLW1</accession>
<evidence type="ECO:0000313" key="1">
    <source>
        <dbReference type="EMBL" id="ARJ05472.1"/>
    </source>
</evidence>
<dbReference type="Gene3D" id="1.10.287.100">
    <property type="match status" value="1"/>
</dbReference>
<dbReference type="PIRSF" id="PIRSF028754">
    <property type="entry name" value="UCP028754"/>
    <property type="match status" value="1"/>
</dbReference>
<dbReference type="InterPro" id="IPR019151">
    <property type="entry name" value="Proteasome_assmbl_chaperone_2"/>
</dbReference>
<dbReference type="Pfam" id="PF09754">
    <property type="entry name" value="PAC2"/>
    <property type="match status" value="1"/>
</dbReference>